<evidence type="ECO:0008006" key="3">
    <source>
        <dbReference type="Google" id="ProtNLM"/>
    </source>
</evidence>
<comment type="caution">
    <text evidence="1">The sequence shown here is derived from an EMBL/GenBank/DDBJ whole genome shotgun (WGS) entry which is preliminary data.</text>
</comment>
<reference evidence="1" key="1">
    <citation type="submission" date="2020-10" db="EMBL/GenBank/DDBJ databases">
        <title>Connecting structure to function with the recovery of over 1000 high-quality activated sludge metagenome-assembled genomes encoding full-length rRNA genes using long-read sequencing.</title>
        <authorList>
            <person name="Singleton C.M."/>
            <person name="Petriglieri F."/>
            <person name="Kristensen J.M."/>
            <person name="Kirkegaard R.H."/>
            <person name="Michaelsen T.Y."/>
            <person name="Andersen M.H."/>
            <person name="Karst S.M."/>
            <person name="Dueholm M.S."/>
            <person name="Nielsen P.H."/>
            <person name="Albertsen M."/>
        </authorList>
    </citation>
    <scope>NUCLEOTIDE SEQUENCE</scope>
    <source>
        <strain evidence="1">Skiv_18-Q3-R9-52_MAXAC.067</strain>
    </source>
</reference>
<protein>
    <recommendedName>
        <fullName evidence="3">Cellobiose phosphorylase</fullName>
    </recommendedName>
</protein>
<evidence type="ECO:0000313" key="2">
    <source>
        <dbReference type="Proteomes" id="UP000886657"/>
    </source>
</evidence>
<dbReference type="Proteomes" id="UP000886657">
    <property type="component" value="Unassembled WGS sequence"/>
</dbReference>
<evidence type="ECO:0000313" key="1">
    <source>
        <dbReference type="EMBL" id="MBK9797291.1"/>
    </source>
</evidence>
<dbReference type="AlphaFoldDB" id="A0A9D7SJX9"/>
<dbReference type="EMBL" id="JADKIO010000009">
    <property type="protein sequence ID" value="MBK9797291.1"/>
    <property type="molecule type" value="Genomic_DNA"/>
</dbReference>
<sequence>MAPFFMSLVSDSDHWLFISSNGALTAGRKDAEHALFPYYTDDRIHDSQDQTGSLTLLRITRRGRTFLWEPFSQRLEGLYQATRSLYKSVYGNKILFEEANHDLGLTFRYAWMNSERFGFVRQAMLANQGNDEVQVQLLDGIQNVLPAGVERRFQVEFSTLVDGYKRTELIRPSGLALFRLSSVPVDKPEPSEALRVNLAWSTGLEPAQRLLSTTQIKAFRLGAAPHEEGDIRGQRGAYLLHAGFPLGGGERKDWLIVAELNQDATAVVALKHRLESEANLQGDVLEDVAKGTRNLLRIVASSDGLQLTGDPLNAQRHFSNTLFNLLRGGVPDDGYRISRNDLVSFLTQSNREVAHRHARFLAQLPDHLQHRDLIDRVTTLGDLDLERLAKEYLPLTFSRRHGDPSRPWNSFSIEVRDEQGAKILNYEGNWRDIFQNWEALGHAFPGFLESMIFKFADCSTVDGHNPYRLMRVGFDWEVSDPQDPWSFIGYWGDHQVIYLLKLLEASHRFDPGLLRGLLDRQIFTYADVPYRIKPYPDMLANPHDTIAFDEAAHEEALKRAQAVGADGLAVPGPHGPVRASLTEKLLLVSLSKLANYVPEAGIWMNTQRPEWNDANNALVGYGVSMVTLYYLRRYLAFCRELLPEAPGGRLEVAVELSRFLEGVDRALSAHPPTPGQAISDRERKQVLDALGQAGTAYRTGIYDSGFSGIRVQVPLERLLGFLEVALQHIDHAIRQNQRPDGLYHSYHVMKVVGDGIAVRPLYEMLEGQVAVLSSGVLSGEQSVAVLDALQSSQLYRADQASYLLYPDRPLPHFLEKNILPDPSVSASPLLTALLATGDERLVTRDVEGRVHFNAAFRNAGLLREALQRLKLGDLRSLVEAEEARLLALYEQVFDHQSFTGRSGTFYKYEGLGCIYWHMVSKLLLAVDETKQRTAGGAPAVAHSLEAHYRAIRDGLGVHKPPALHGAIPIDPYSHTTGFAGAQQPGMTGQVKEDILSRLGEMGVQVSQGRIAFLPWLVPHGEFLNHPASFSYPDVAGESDHLDLEPGSFAFTLCQVPVVVHRTGTPSIRILRRSGSVDLLKELALDAVTSRAIFQRAGEVRRLDVWLGLPA</sequence>
<accession>A0A9D7SJX9</accession>
<proteinExistence type="predicted"/>
<name>A0A9D7SJX9_9BACT</name>
<organism evidence="1 2">
    <name type="scientific">Candidatus Geothrix skivensis</name>
    <dbReference type="NCBI Taxonomy" id="2954439"/>
    <lineage>
        <taxon>Bacteria</taxon>
        <taxon>Pseudomonadati</taxon>
        <taxon>Acidobacteriota</taxon>
        <taxon>Holophagae</taxon>
        <taxon>Holophagales</taxon>
        <taxon>Holophagaceae</taxon>
        <taxon>Geothrix</taxon>
    </lineage>
</organism>
<gene>
    <name evidence="1" type="ORF">IPP58_12500</name>
</gene>